<dbReference type="InterPro" id="IPR027623">
    <property type="entry name" value="AmmeMemoSam_A"/>
</dbReference>
<dbReference type="Gene3D" id="3.30.1490.150">
    <property type="entry name" value="Hypothetical protein ph0010, domain 2"/>
    <property type="match status" value="1"/>
</dbReference>
<dbReference type="InterPro" id="IPR023473">
    <property type="entry name" value="AMMECR1"/>
</dbReference>
<dbReference type="InterPro" id="IPR027485">
    <property type="entry name" value="AMMECR1_N"/>
</dbReference>
<dbReference type="PANTHER" id="PTHR13016:SF0">
    <property type="entry name" value="AMME SYNDROME CANDIDATE GENE 1 PROTEIN"/>
    <property type="match status" value="1"/>
</dbReference>
<dbReference type="NCBIfam" id="TIGR04335">
    <property type="entry name" value="AmmeMemoSam_A"/>
    <property type="match status" value="1"/>
</dbReference>
<evidence type="ECO:0000259" key="1">
    <source>
        <dbReference type="PROSITE" id="PS51112"/>
    </source>
</evidence>
<dbReference type="AlphaFoldDB" id="A0A1Q2HPF0"/>
<dbReference type="InterPro" id="IPR002733">
    <property type="entry name" value="AMMECR1_domain"/>
</dbReference>
<organism evidence="2 3">
    <name type="scientific">Sedimentisphaera cyanobacteriorum</name>
    <dbReference type="NCBI Taxonomy" id="1940790"/>
    <lineage>
        <taxon>Bacteria</taxon>
        <taxon>Pseudomonadati</taxon>
        <taxon>Planctomycetota</taxon>
        <taxon>Phycisphaerae</taxon>
        <taxon>Sedimentisphaerales</taxon>
        <taxon>Sedimentisphaeraceae</taxon>
        <taxon>Sedimentisphaera</taxon>
    </lineage>
</organism>
<dbReference type="KEGG" id="pbu:L21SP3_01143"/>
<dbReference type="Proteomes" id="UP000188273">
    <property type="component" value="Chromosome"/>
</dbReference>
<dbReference type="EMBL" id="CP019633">
    <property type="protein sequence ID" value="AQQ09339.1"/>
    <property type="molecule type" value="Genomic_DNA"/>
</dbReference>
<dbReference type="OrthoDB" id="159752at2"/>
<accession>A0A1Q2HPF0</accession>
<dbReference type="SUPFAM" id="SSF143447">
    <property type="entry name" value="AMMECR1-like"/>
    <property type="match status" value="1"/>
</dbReference>
<dbReference type="InterPro" id="IPR036071">
    <property type="entry name" value="AMMECR1_dom_sf"/>
</dbReference>
<dbReference type="RefSeq" id="WP_077539937.1">
    <property type="nucleotide sequence ID" value="NZ_CP019633.1"/>
</dbReference>
<evidence type="ECO:0000313" key="3">
    <source>
        <dbReference type="Proteomes" id="UP000188273"/>
    </source>
</evidence>
<evidence type="ECO:0000313" key="2">
    <source>
        <dbReference type="EMBL" id="AQQ09339.1"/>
    </source>
</evidence>
<dbReference type="Gene3D" id="3.30.700.20">
    <property type="entry name" value="Hypothetical protein ph0010, domain 1"/>
    <property type="match status" value="1"/>
</dbReference>
<dbReference type="NCBIfam" id="TIGR00296">
    <property type="entry name" value="TIGR00296 family protein"/>
    <property type="match status" value="1"/>
</dbReference>
<gene>
    <name evidence="2" type="ORF">L21SP3_01143</name>
</gene>
<reference evidence="3" key="1">
    <citation type="submission" date="2017-02" db="EMBL/GenBank/DDBJ databases">
        <title>Comparative genomics and description of representatives of a novel lineage of planctomycetes thriving in anoxic sediments.</title>
        <authorList>
            <person name="Spring S."/>
            <person name="Bunk B."/>
            <person name="Sproer C."/>
            <person name="Klenk H.-P."/>
        </authorList>
    </citation>
    <scope>NUCLEOTIDE SEQUENCE [LARGE SCALE GENOMIC DNA]</scope>
    <source>
        <strain evidence="3">L21-RPul-D3</strain>
    </source>
</reference>
<name>A0A1Q2HPF0_9BACT</name>
<feature type="domain" description="AMMECR1" evidence="1">
    <location>
        <begin position="1"/>
        <end position="184"/>
    </location>
</feature>
<proteinExistence type="predicted"/>
<dbReference type="STRING" id="1940790.L21SP3_01143"/>
<sequence length="184" mass="20396">MEEKSRQKIIELAENAAASEIAGRPFTPEKPEESELSARRGCFVTLKTSGELRGCIGCFTSQEPLYKTVCSMARSSVSSDPRFAGRRLKSSDLPELEIEVSVLSELKETQDPLSLRPGIDGIYIQKGFASGCFLPQVINETGWNKEQFLSYCCSHKAGLPADAWKDKDTKVYLFTSEIISSRSE</sequence>
<dbReference type="Pfam" id="PF01871">
    <property type="entry name" value="AMMECR1"/>
    <property type="match status" value="1"/>
</dbReference>
<keyword evidence="3" id="KW-1185">Reference proteome</keyword>
<dbReference type="PROSITE" id="PS51112">
    <property type="entry name" value="AMMECR1"/>
    <property type="match status" value="1"/>
</dbReference>
<protein>
    <recommendedName>
        <fullName evidence="1">AMMECR1 domain-containing protein</fullName>
    </recommendedName>
</protein>
<dbReference type="PANTHER" id="PTHR13016">
    <property type="entry name" value="AMMECR1 HOMOLOG"/>
    <property type="match status" value="1"/>
</dbReference>